<proteinExistence type="predicted"/>
<evidence type="ECO:0000313" key="2">
    <source>
        <dbReference type="EMBL" id="MBA0803206.1"/>
    </source>
</evidence>
<evidence type="ECO:0000313" key="3">
    <source>
        <dbReference type="Proteomes" id="UP000593560"/>
    </source>
</evidence>
<keyword evidence="3" id="KW-1185">Reference proteome</keyword>
<dbReference type="AlphaFoldDB" id="A0A7J9H039"/>
<organism evidence="2 3">
    <name type="scientific">Gossypium harknessii</name>
    <dbReference type="NCBI Taxonomy" id="34285"/>
    <lineage>
        <taxon>Eukaryota</taxon>
        <taxon>Viridiplantae</taxon>
        <taxon>Streptophyta</taxon>
        <taxon>Embryophyta</taxon>
        <taxon>Tracheophyta</taxon>
        <taxon>Spermatophyta</taxon>
        <taxon>Magnoliopsida</taxon>
        <taxon>eudicotyledons</taxon>
        <taxon>Gunneridae</taxon>
        <taxon>Pentapetalae</taxon>
        <taxon>rosids</taxon>
        <taxon>malvids</taxon>
        <taxon>Malvales</taxon>
        <taxon>Malvaceae</taxon>
        <taxon>Malvoideae</taxon>
        <taxon>Gossypium</taxon>
    </lineage>
</organism>
<accession>A0A7J9H039</accession>
<evidence type="ECO:0008006" key="4">
    <source>
        <dbReference type="Google" id="ProtNLM"/>
    </source>
</evidence>
<feature type="region of interest" description="Disordered" evidence="1">
    <location>
        <begin position="147"/>
        <end position="184"/>
    </location>
</feature>
<dbReference type="OrthoDB" id="10503781at2759"/>
<dbReference type="Proteomes" id="UP000593560">
    <property type="component" value="Unassembled WGS sequence"/>
</dbReference>
<comment type="caution">
    <text evidence="2">The sequence shown here is derived from an EMBL/GenBank/DDBJ whole genome shotgun (WGS) entry which is preliminary data.</text>
</comment>
<name>A0A7J9H039_9ROSI</name>
<evidence type="ECO:0000256" key="1">
    <source>
        <dbReference type="SAM" id="MobiDB-lite"/>
    </source>
</evidence>
<reference evidence="2 3" key="1">
    <citation type="journal article" date="2019" name="Genome Biol. Evol.">
        <title>Insights into the evolution of the New World diploid cottons (Gossypium, subgenus Houzingenia) based on genome sequencing.</title>
        <authorList>
            <person name="Grover C.E."/>
            <person name="Arick M.A. 2nd"/>
            <person name="Thrash A."/>
            <person name="Conover J.L."/>
            <person name="Sanders W.S."/>
            <person name="Peterson D.G."/>
            <person name="Frelichowski J.E."/>
            <person name="Scheffler J.A."/>
            <person name="Scheffler B.E."/>
            <person name="Wendel J.F."/>
        </authorList>
    </citation>
    <scope>NUCLEOTIDE SEQUENCE [LARGE SCALE GENOMIC DNA]</scope>
    <source>
        <strain evidence="2">0</strain>
        <tissue evidence="2">Leaf</tissue>
    </source>
</reference>
<dbReference type="EMBL" id="JABFAD010000007">
    <property type="protein sequence ID" value="MBA0803206.1"/>
    <property type="molecule type" value="Genomic_DNA"/>
</dbReference>
<sequence length="248" mass="28704">MDEELANSNIFDDEEDTIEGQRLEEEEDEDYELCSVGMVLTDSVVHIPSMRQALAEINIKRVMKGTPWFFNRHQILFQRLEKGERSLQVPLYFTEFWVQIHYLSRGFMSEGMARQLGDFIGKFMEVPIRMRQMEDCKWLREDRSSSKSIVGGQLGDNGERLARVNPNLSPHQGRRGKDTTRLEGINYGGEDVRYMELGSDTKEIPTEVIDTKKRQRLYSMSSIVSYTVDSKNSPIISMATEKQTDRSQ</sequence>
<gene>
    <name evidence="2" type="ORF">Gohar_013446</name>
</gene>
<protein>
    <recommendedName>
        <fullName evidence="4">DUF4283 domain-containing protein</fullName>
    </recommendedName>
</protein>